<protein>
    <recommendedName>
        <fullName evidence="5">PKD domain-containing protein</fullName>
    </recommendedName>
</protein>
<dbReference type="InterPro" id="IPR028994">
    <property type="entry name" value="Integrin_alpha_N"/>
</dbReference>
<dbReference type="Gene3D" id="2.130.10.130">
    <property type="entry name" value="Integrin alpha, N-terminal"/>
    <property type="match status" value="3"/>
</dbReference>
<sequence>MTSIKKELSIVILVVFLAAGVGIASADRPAVTAAGGQGPCTEFRLTPGEVGPDAEYGRSVAIDGDLVAVGAVEDDAGGAVYLYRRQGMAYVPVAKLVAPDATSGAEFGRSVAIKGNTVIVGARFARVGDLERAGAVYIFKNNRGSWQFEEKISSPEPADEDNFGRALAVWGNTLVVTARKDAAETGAAYVFVNRGKRWIYTAELMAGDAAEGDYFGQSVALQGDIIAIGARNTDEAGGLYLFRRSGDGWREIARVTPPDGRRNDQYGFTVAIAGDTIAVSARRADPDTIKDAGEVYVYSLTGDGVRPVARLTAGDASAGDEFGQSIAIAGDTIAVGAWKADIGENDDQGAIYLFRRAGTRWIETAKITASDGAAGDEFGYSLAAFGNRMVTGAHFADQMTGAAYVLPLKP</sequence>
<dbReference type="PANTHER" id="PTHR36220:SF1">
    <property type="entry name" value="GAMMA TUBULIN COMPLEX COMPONENT C-TERMINAL DOMAIN-CONTAINING PROTEIN"/>
    <property type="match status" value="1"/>
</dbReference>
<gene>
    <name evidence="4" type="ORF">ASZ90_010480</name>
</gene>
<dbReference type="Pfam" id="PF14312">
    <property type="entry name" value="FG-GAP_2"/>
    <property type="match status" value="7"/>
</dbReference>
<dbReference type="SMART" id="SM00191">
    <property type="entry name" value="Int_alpha"/>
    <property type="match status" value="5"/>
</dbReference>
<dbReference type="InterPro" id="IPR013519">
    <property type="entry name" value="Int_alpha_beta-p"/>
</dbReference>
<keyword evidence="2" id="KW-0677">Repeat</keyword>
<keyword evidence="3" id="KW-0325">Glycoprotein</keyword>
<evidence type="ECO:0000256" key="3">
    <source>
        <dbReference type="ARBA" id="ARBA00023180"/>
    </source>
</evidence>
<evidence type="ECO:0000256" key="1">
    <source>
        <dbReference type="ARBA" id="ARBA00022729"/>
    </source>
</evidence>
<evidence type="ECO:0000313" key="4">
    <source>
        <dbReference type="EMBL" id="KUG19782.1"/>
    </source>
</evidence>
<comment type="caution">
    <text evidence="4">The sequence shown here is derived from an EMBL/GenBank/DDBJ whole genome shotgun (WGS) entry which is preliminary data.</text>
</comment>
<dbReference type="SUPFAM" id="SSF69318">
    <property type="entry name" value="Integrin alpha N-terminal domain"/>
    <property type="match status" value="2"/>
</dbReference>
<dbReference type="AlphaFoldDB" id="A0A0W8FFT9"/>
<dbReference type="EMBL" id="LNQE01001257">
    <property type="protein sequence ID" value="KUG19782.1"/>
    <property type="molecule type" value="Genomic_DNA"/>
</dbReference>
<keyword evidence="1" id="KW-0732">Signal</keyword>
<accession>A0A0W8FFT9</accession>
<dbReference type="PANTHER" id="PTHR36220">
    <property type="entry name" value="UNNAMED PRODUCT"/>
    <property type="match status" value="1"/>
</dbReference>
<organism evidence="4">
    <name type="scientific">hydrocarbon metagenome</name>
    <dbReference type="NCBI Taxonomy" id="938273"/>
    <lineage>
        <taxon>unclassified sequences</taxon>
        <taxon>metagenomes</taxon>
        <taxon>ecological metagenomes</taxon>
    </lineage>
</organism>
<reference evidence="4" key="1">
    <citation type="journal article" date="2015" name="Proc. Natl. Acad. Sci. U.S.A.">
        <title>Networks of energetic and metabolic interactions define dynamics in microbial communities.</title>
        <authorList>
            <person name="Embree M."/>
            <person name="Liu J.K."/>
            <person name="Al-Bassam M.M."/>
            <person name="Zengler K."/>
        </authorList>
    </citation>
    <scope>NUCLEOTIDE SEQUENCE</scope>
</reference>
<evidence type="ECO:0000256" key="2">
    <source>
        <dbReference type="ARBA" id="ARBA00022737"/>
    </source>
</evidence>
<proteinExistence type="predicted"/>
<name>A0A0W8FFT9_9ZZZZ</name>
<evidence type="ECO:0008006" key="5">
    <source>
        <dbReference type="Google" id="ProtNLM"/>
    </source>
</evidence>
<dbReference type="InterPro" id="IPR013517">
    <property type="entry name" value="FG-GAP"/>
</dbReference>